<evidence type="ECO:0000256" key="11">
    <source>
        <dbReference type="ARBA" id="ARBA00023264"/>
    </source>
</evidence>
<feature type="domain" description="PLD phosphodiesterase" evidence="14">
    <location>
        <begin position="427"/>
        <end position="454"/>
    </location>
</feature>
<keyword evidence="5 13" id="KW-0812">Transmembrane</keyword>
<feature type="transmembrane region" description="Helical" evidence="13">
    <location>
        <begin position="12"/>
        <end position="35"/>
    </location>
</feature>
<sequence>MVEKGKKGILQVVFGRTTIILLLLLVQVGILVMATGLLQEYIVYAYWAFILLTDITVIIIINREGNPGFKLAWMVPITLVPVFGLLLYIFVELQPGTRLMNRRLRGRVRQMRQYAVQNPEIIKNLKEQDPQVANLAGYIHSRAGGPAYQNTAAVYFPLGEDKFAALAEELKKAEKFIFMEYFIVAEGRMWDTVLEILKQKAREGVEIRFMYDGTNTLFRLPYDYPRQLEAYGIQCKVFNPIRPALTTSQNNRDHRKIVVIDGLVAFTGGINLADEYINEKDRFGHWKDTAIMVRGDAVRSFTLMFLQMWDIDTRADVYDRYLNIRQPVVEEASGYVIPYGDSPLDKETVGELVYMDILNTARDYVHIMTPYLILDNEMITALTFAAKRGVDVKIIMPDIPDKKYAFALAKTYYPELLRAGVRIYQYVPGFVHAKVFTSDDTKAVVGTINLDYRSLYLHFECATFLYQSREITRVEQDFQETLRLCREITMDDYRLEKTGTKFFGRVLRLFAPLM</sequence>
<dbReference type="EC" id="2.7.8.-" evidence="12"/>
<evidence type="ECO:0000256" key="6">
    <source>
        <dbReference type="ARBA" id="ARBA00022737"/>
    </source>
</evidence>
<dbReference type="GO" id="GO:0032049">
    <property type="term" value="P:cardiolipin biosynthetic process"/>
    <property type="evidence" value="ECO:0007669"/>
    <property type="project" value="UniProtKB-UniRule"/>
</dbReference>
<evidence type="ECO:0000259" key="14">
    <source>
        <dbReference type="PROSITE" id="PS50035"/>
    </source>
</evidence>
<dbReference type="AlphaFoldDB" id="A0A9D1NT91"/>
<dbReference type="NCBIfam" id="TIGR04265">
    <property type="entry name" value="bac_cardiolipin"/>
    <property type="match status" value="1"/>
</dbReference>
<evidence type="ECO:0000256" key="7">
    <source>
        <dbReference type="ARBA" id="ARBA00022989"/>
    </source>
</evidence>
<evidence type="ECO:0000256" key="13">
    <source>
        <dbReference type="SAM" id="Phobius"/>
    </source>
</evidence>
<comment type="subcellular location">
    <subcellularLocation>
        <location evidence="1">Cell membrane</location>
        <topology evidence="1">Multi-pass membrane protein</topology>
    </subcellularLocation>
</comment>
<feature type="transmembrane region" description="Helical" evidence="13">
    <location>
        <begin position="73"/>
        <end position="91"/>
    </location>
</feature>
<comment type="caution">
    <text evidence="15">The sequence shown here is derived from an EMBL/GenBank/DDBJ whole genome shotgun (WGS) entry which is preliminary data.</text>
</comment>
<dbReference type="EMBL" id="DVON01000022">
    <property type="protein sequence ID" value="HIV11679.1"/>
    <property type="molecule type" value="Genomic_DNA"/>
</dbReference>
<dbReference type="PANTHER" id="PTHR21248">
    <property type="entry name" value="CARDIOLIPIN SYNTHASE"/>
    <property type="match status" value="1"/>
</dbReference>
<reference evidence="15" key="1">
    <citation type="submission" date="2020-10" db="EMBL/GenBank/DDBJ databases">
        <authorList>
            <person name="Gilroy R."/>
        </authorList>
    </citation>
    <scope>NUCLEOTIDE SEQUENCE</scope>
    <source>
        <strain evidence="15">ChiBcec2-4451</strain>
    </source>
</reference>
<evidence type="ECO:0000256" key="9">
    <source>
        <dbReference type="ARBA" id="ARBA00023136"/>
    </source>
</evidence>
<evidence type="ECO:0000256" key="12">
    <source>
        <dbReference type="NCBIfam" id="TIGR04265"/>
    </source>
</evidence>
<evidence type="ECO:0000256" key="2">
    <source>
        <dbReference type="ARBA" id="ARBA00022475"/>
    </source>
</evidence>
<keyword evidence="6" id="KW-0677">Repeat</keyword>
<keyword evidence="3" id="KW-0444">Lipid biosynthesis</keyword>
<keyword evidence="9 13" id="KW-0472">Membrane</keyword>
<dbReference type="CDD" id="cd09160">
    <property type="entry name" value="PLDc_SMU_988_like_2"/>
    <property type="match status" value="1"/>
</dbReference>
<dbReference type="GO" id="GO:0008808">
    <property type="term" value="F:cardiolipin synthase activity"/>
    <property type="evidence" value="ECO:0007669"/>
    <property type="project" value="UniProtKB-UniRule"/>
</dbReference>
<dbReference type="Proteomes" id="UP000886723">
    <property type="component" value="Unassembled WGS sequence"/>
</dbReference>
<evidence type="ECO:0000256" key="4">
    <source>
        <dbReference type="ARBA" id="ARBA00022679"/>
    </source>
</evidence>
<keyword evidence="2" id="KW-1003">Cell membrane</keyword>
<dbReference type="Pfam" id="PF13396">
    <property type="entry name" value="PLDc_N"/>
    <property type="match status" value="1"/>
</dbReference>
<name>A0A9D1NT91_9FIRM</name>
<dbReference type="InterPro" id="IPR022924">
    <property type="entry name" value="Cardiolipin_synthase"/>
</dbReference>
<evidence type="ECO:0000256" key="1">
    <source>
        <dbReference type="ARBA" id="ARBA00004651"/>
    </source>
</evidence>
<keyword evidence="11" id="KW-1208">Phospholipid metabolism</keyword>
<evidence type="ECO:0000256" key="3">
    <source>
        <dbReference type="ARBA" id="ARBA00022516"/>
    </source>
</evidence>
<evidence type="ECO:0000256" key="10">
    <source>
        <dbReference type="ARBA" id="ARBA00023209"/>
    </source>
</evidence>
<dbReference type="GO" id="GO:0005886">
    <property type="term" value="C:plasma membrane"/>
    <property type="evidence" value="ECO:0007669"/>
    <property type="project" value="UniProtKB-SubCell"/>
</dbReference>
<keyword evidence="10" id="KW-0594">Phospholipid biosynthesis</keyword>
<keyword evidence="8" id="KW-0443">Lipid metabolism</keyword>
<dbReference type="Gene3D" id="3.30.870.10">
    <property type="entry name" value="Endonuclease Chain A"/>
    <property type="match status" value="2"/>
</dbReference>
<feature type="domain" description="PLD phosphodiesterase" evidence="14">
    <location>
        <begin position="249"/>
        <end position="276"/>
    </location>
</feature>
<dbReference type="CDD" id="cd09154">
    <property type="entry name" value="PLDc_SMU_988_like_1"/>
    <property type="match status" value="1"/>
</dbReference>
<proteinExistence type="predicted"/>
<evidence type="ECO:0000313" key="15">
    <source>
        <dbReference type="EMBL" id="HIV11679.1"/>
    </source>
</evidence>
<keyword evidence="4" id="KW-0808">Transferase</keyword>
<organism evidence="15 16">
    <name type="scientific">Candidatus Pullilachnospira stercoravium</name>
    <dbReference type="NCBI Taxonomy" id="2840913"/>
    <lineage>
        <taxon>Bacteria</taxon>
        <taxon>Bacillati</taxon>
        <taxon>Bacillota</taxon>
        <taxon>Clostridia</taxon>
        <taxon>Lachnospirales</taxon>
        <taxon>Lachnospiraceae</taxon>
        <taxon>Lachnospiraceae incertae sedis</taxon>
        <taxon>Candidatus Pullilachnospira</taxon>
    </lineage>
</organism>
<evidence type="ECO:0000256" key="5">
    <source>
        <dbReference type="ARBA" id="ARBA00022692"/>
    </source>
</evidence>
<dbReference type="InterPro" id="IPR001736">
    <property type="entry name" value="PLipase_D/transphosphatidylase"/>
</dbReference>
<dbReference type="InterPro" id="IPR025202">
    <property type="entry name" value="PLD-like_dom"/>
</dbReference>
<dbReference type="InterPro" id="IPR027379">
    <property type="entry name" value="CLS_N"/>
</dbReference>
<dbReference type="SMART" id="SM00155">
    <property type="entry name" value="PLDc"/>
    <property type="match status" value="2"/>
</dbReference>
<keyword evidence="7 13" id="KW-1133">Transmembrane helix</keyword>
<evidence type="ECO:0000256" key="8">
    <source>
        <dbReference type="ARBA" id="ARBA00023098"/>
    </source>
</evidence>
<evidence type="ECO:0000313" key="16">
    <source>
        <dbReference type="Proteomes" id="UP000886723"/>
    </source>
</evidence>
<protein>
    <recommendedName>
        <fullName evidence="12">Cardiolipin synthase</fullName>
        <ecNumber evidence="12">2.7.8.-</ecNumber>
    </recommendedName>
</protein>
<dbReference type="SUPFAM" id="SSF56024">
    <property type="entry name" value="Phospholipase D/nuclease"/>
    <property type="match status" value="2"/>
</dbReference>
<gene>
    <name evidence="15" type="primary">cls</name>
    <name evidence="15" type="ORF">IAA63_00880</name>
</gene>
<accession>A0A9D1NT91</accession>
<dbReference type="PANTHER" id="PTHR21248:SF22">
    <property type="entry name" value="PHOSPHOLIPASE D"/>
    <property type="match status" value="1"/>
</dbReference>
<reference evidence="15" key="2">
    <citation type="journal article" date="2021" name="PeerJ">
        <title>Extensive microbial diversity within the chicken gut microbiome revealed by metagenomics and culture.</title>
        <authorList>
            <person name="Gilroy R."/>
            <person name="Ravi A."/>
            <person name="Getino M."/>
            <person name="Pursley I."/>
            <person name="Horton D.L."/>
            <person name="Alikhan N.F."/>
            <person name="Baker D."/>
            <person name="Gharbi K."/>
            <person name="Hall N."/>
            <person name="Watson M."/>
            <person name="Adriaenssens E.M."/>
            <person name="Foster-Nyarko E."/>
            <person name="Jarju S."/>
            <person name="Secka A."/>
            <person name="Antonio M."/>
            <person name="Oren A."/>
            <person name="Chaudhuri R.R."/>
            <person name="La Ragione R."/>
            <person name="Hildebrand F."/>
            <person name="Pallen M.J."/>
        </authorList>
    </citation>
    <scope>NUCLEOTIDE SEQUENCE</scope>
    <source>
        <strain evidence="15">ChiBcec2-4451</strain>
    </source>
</reference>
<dbReference type="PROSITE" id="PS50035">
    <property type="entry name" value="PLD"/>
    <property type="match status" value="2"/>
</dbReference>
<dbReference type="Pfam" id="PF13091">
    <property type="entry name" value="PLDc_2"/>
    <property type="match status" value="2"/>
</dbReference>
<feature type="transmembrane region" description="Helical" evidence="13">
    <location>
        <begin position="41"/>
        <end position="61"/>
    </location>
</feature>